<comment type="caution">
    <text evidence="2">The sequence shown here is derived from an EMBL/GenBank/DDBJ whole genome shotgun (WGS) entry which is preliminary data.</text>
</comment>
<keyword evidence="1" id="KW-0472">Membrane</keyword>
<evidence type="ECO:0000256" key="1">
    <source>
        <dbReference type="SAM" id="Phobius"/>
    </source>
</evidence>
<keyword evidence="1" id="KW-1133">Transmembrane helix</keyword>
<keyword evidence="1" id="KW-0812">Transmembrane</keyword>
<name>A0A7W5B4U9_9BACL</name>
<dbReference type="EMBL" id="JACHXK010000031">
    <property type="protein sequence ID" value="MBB3114439.1"/>
    <property type="molecule type" value="Genomic_DNA"/>
</dbReference>
<keyword evidence="3" id="KW-1185">Reference proteome</keyword>
<dbReference type="AlphaFoldDB" id="A0A7W5B4U9"/>
<accession>A0A7W5B4U9</accession>
<feature type="non-terminal residue" evidence="2">
    <location>
        <position position="1"/>
    </location>
</feature>
<dbReference type="Proteomes" id="UP000570361">
    <property type="component" value="Unassembled WGS sequence"/>
</dbReference>
<gene>
    <name evidence="2" type="ORF">FHS18_006560</name>
</gene>
<sequence>KIKRPQSNGIQDEGRLIDFYFLYCLLDGGLFTGPPFLLLIQRFVENRQVTLQLADNFFAFCFDN</sequence>
<organism evidence="2 3">
    <name type="scientific">Paenibacillus phyllosphaerae</name>
    <dbReference type="NCBI Taxonomy" id="274593"/>
    <lineage>
        <taxon>Bacteria</taxon>
        <taxon>Bacillati</taxon>
        <taxon>Bacillota</taxon>
        <taxon>Bacilli</taxon>
        <taxon>Bacillales</taxon>
        <taxon>Paenibacillaceae</taxon>
        <taxon>Paenibacillus</taxon>
    </lineage>
</organism>
<evidence type="ECO:0000313" key="3">
    <source>
        <dbReference type="Proteomes" id="UP000570361"/>
    </source>
</evidence>
<reference evidence="2 3" key="1">
    <citation type="submission" date="2020-08" db="EMBL/GenBank/DDBJ databases">
        <title>Genomic Encyclopedia of Type Strains, Phase III (KMG-III): the genomes of soil and plant-associated and newly described type strains.</title>
        <authorList>
            <person name="Whitman W."/>
        </authorList>
    </citation>
    <scope>NUCLEOTIDE SEQUENCE [LARGE SCALE GENOMIC DNA]</scope>
    <source>
        <strain evidence="2 3">CECT 5862</strain>
    </source>
</reference>
<feature type="transmembrane region" description="Helical" evidence="1">
    <location>
        <begin position="20"/>
        <end position="40"/>
    </location>
</feature>
<proteinExistence type="predicted"/>
<protein>
    <submittedName>
        <fullName evidence="2">Uncharacterized protein</fullName>
    </submittedName>
</protein>
<evidence type="ECO:0000313" key="2">
    <source>
        <dbReference type="EMBL" id="MBB3114439.1"/>
    </source>
</evidence>